<dbReference type="InterPro" id="IPR010239">
    <property type="entry name" value="CHP02001"/>
</dbReference>
<evidence type="ECO:0000313" key="2">
    <source>
        <dbReference type="Proteomes" id="UP000094472"/>
    </source>
</evidence>
<protein>
    <recommendedName>
        <fullName evidence="3">Porin</fullName>
    </recommendedName>
</protein>
<dbReference type="RefSeq" id="WP_158008013.1">
    <property type="nucleotide sequence ID" value="NZ_LPWF01000016.1"/>
</dbReference>
<reference evidence="1 2" key="1">
    <citation type="journal article" date="2016" name="Environ. Microbiol.">
        <title>New Methyloceanibacter diversity from North Sea sediments includes methanotroph containing solely the soluble methane monooxygenase.</title>
        <authorList>
            <person name="Vekeman B."/>
            <person name="Kerckhof F.M."/>
            <person name="Cremers G."/>
            <person name="de Vos P."/>
            <person name="Vandamme P."/>
            <person name="Boon N."/>
            <person name="Op den Camp H.J."/>
            <person name="Heylen K."/>
        </authorList>
    </citation>
    <scope>NUCLEOTIDE SEQUENCE [LARGE SCALE GENOMIC DNA]</scope>
    <source>
        <strain evidence="1 2">R-67175</strain>
    </source>
</reference>
<comment type="caution">
    <text evidence="1">The sequence shown here is derived from an EMBL/GenBank/DDBJ whole genome shotgun (WGS) entry which is preliminary data.</text>
</comment>
<keyword evidence="2" id="KW-1185">Reference proteome</keyword>
<dbReference type="NCBIfam" id="TIGR02001">
    <property type="entry name" value="gcw_chp"/>
    <property type="match status" value="1"/>
</dbReference>
<sequence length="236" mass="25597">MSAALIGGLALPAQAEELTLGGSATFTTDYVFRGISQTMQNPAVQASIDASYGIFYAGMWGSNVDFGGGPFGQDIANLEIDYYAGITPEWKGISFDFGALYYTYPGAYDPGGEFDYWEFKTAASYTFGEAFTVGVSNYWSPEFFGETGDADALELSGEYAFSNKLFNFFTPSVSGLVGWQWVDQGVDYTYWNAGLTLGFMENWSADIRYWDTDIGDATCGGPNCDARVVGTISASF</sequence>
<accession>A0A1E3W1B4</accession>
<dbReference type="OrthoDB" id="9793561at2"/>
<gene>
    <name evidence="1" type="ORF">AUC69_08120</name>
</gene>
<dbReference type="Proteomes" id="UP000094472">
    <property type="component" value="Unassembled WGS sequence"/>
</dbReference>
<evidence type="ECO:0000313" key="1">
    <source>
        <dbReference type="EMBL" id="ODR99595.1"/>
    </source>
</evidence>
<dbReference type="AlphaFoldDB" id="A0A1E3W1B4"/>
<name>A0A1E3W1B4_9HYPH</name>
<dbReference type="EMBL" id="LPWF01000016">
    <property type="protein sequence ID" value="ODR99595.1"/>
    <property type="molecule type" value="Genomic_DNA"/>
</dbReference>
<dbReference type="Pfam" id="PF09694">
    <property type="entry name" value="Gcw_chp"/>
    <property type="match status" value="1"/>
</dbReference>
<proteinExistence type="predicted"/>
<dbReference type="STRING" id="1774969.AUC69_08120"/>
<organism evidence="1 2">
    <name type="scientific">Methyloceanibacter superfactus</name>
    <dbReference type="NCBI Taxonomy" id="1774969"/>
    <lineage>
        <taxon>Bacteria</taxon>
        <taxon>Pseudomonadati</taxon>
        <taxon>Pseudomonadota</taxon>
        <taxon>Alphaproteobacteria</taxon>
        <taxon>Hyphomicrobiales</taxon>
        <taxon>Hyphomicrobiaceae</taxon>
        <taxon>Methyloceanibacter</taxon>
    </lineage>
</organism>
<evidence type="ECO:0008006" key="3">
    <source>
        <dbReference type="Google" id="ProtNLM"/>
    </source>
</evidence>